<keyword evidence="8" id="KW-0235">DNA replication</keyword>
<protein>
    <recommendedName>
        <fullName evidence="8">DNA polymerase III subunit gamma/tau</fullName>
        <ecNumber evidence="8">2.7.7.7</ecNumber>
    </recommendedName>
</protein>
<dbReference type="FunFam" id="3.40.50.300:FF:000014">
    <property type="entry name" value="DNA polymerase III subunit gamma/tau"/>
    <property type="match status" value="1"/>
</dbReference>
<name>A0A1F6LSC1_9BACT</name>
<dbReference type="InterPro" id="IPR003593">
    <property type="entry name" value="AAA+_ATPase"/>
</dbReference>
<evidence type="ECO:0000256" key="7">
    <source>
        <dbReference type="ARBA" id="ARBA00049244"/>
    </source>
</evidence>
<evidence type="ECO:0000259" key="10">
    <source>
        <dbReference type="SMART" id="SM00382"/>
    </source>
</evidence>
<keyword evidence="5 8" id="KW-0067">ATP-binding</keyword>
<dbReference type="PANTHER" id="PTHR11669:SF0">
    <property type="entry name" value="PROTEIN STICHEL-LIKE 2"/>
    <property type="match status" value="1"/>
</dbReference>
<dbReference type="GO" id="GO:0009360">
    <property type="term" value="C:DNA polymerase III complex"/>
    <property type="evidence" value="ECO:0007669"/>
    <property type="project" value="InterPro"/>
</dbReference>
<sequence length="499" mass="54314">MSHTLYRKYRPQQFADIHGQVGIITTLKNQLVSGRTAHAYLFAGTRGTGKTTTARVLAKAVNCHTRAAGMFEPCGQCPSCTDITAGRSIDVIELDAATHTGVDTVREEIIENSRVLPTRDRCKIFIIDEVHMLSTSSFNALLKSLEEPPAHVIYILATTELHKIPATVASRCQRFIFQPLALSVMQEKLRAIAAAENVTVADSVVQKILAVSGGAMRDAESLLGQLLALHADTITDEVAAALLPPSSFSETIEFINRLHASDAVACFTLVAELFESGTDLVAFHDALLRRAHELMVCGATGVVPRYLGIFSDDETQQLLGATRALPAAWLGRLIAQLVEKRSLYKTIASPFLPLHLVIATTIEAAPAQRPPETKQQTPTPVAPPPRVEPNSVTTISREIIERFWPQAVQAIVTEQPSLGIVLAATAITDVRDNQIVLSVRFPMHRERLIDLKLKTRIEARLSELCGATVTYVAEYDPDLMSHDPNVAAALDTFGGRVVA</sequence>
<dbReference type="SMART" id="SM00382">
    <property type="entry name" value="AAA"/>
    <property type="match status" value="1"/>
</dbReference>
<dbReference type="GO" id="GO:0006261">
    <property type="term" value="P:DNA-templated DNA replication"/>
    <property type="evidence" value="ECO:0007669"/>
    <property type="project" value="TreeGrafter"/>
</dbReference>
<evidence type="ECO:0000256" key="3">
    <source>
        <dbReference type="ARBA" id="ARBA00022741"/>
    </source>
</evidence>
<evidence type="ECO:0000256" key="1">
    <source>
        <dbReference type="ARBA" id="ARBA00006360"/>
    </source>
</evidence>
<dbReference type="NCBIfam" id="TIGR02397">
    <property type="entry name" value="dnaX_nterm"/>
    <property type="match status" value="1"/>
</dbReference>
<keyword evidence="4" id="KW-0862">Zinc</keyword>
<evidence type="ECO:0000313" key="11">
    <source>
        <dbReference type="EMBL" id="OGH62271.1"/>
    </source>
</evidence>
<keyword evidence="2" id="KW-0479">Metal-binding</keyword>
<evidence type="ECO:0000256" key="2">
    <source>
        <dbReference type="ARBA" id="ARBA00022723"/>
    </source>
</evidence>
<dbReference type="InterPro" id="IPR050238">
    <property type="entry name" value="DNA_Rep/Repair_Clamp_Loader"/>
</dbReference>
<evidence type="ECO:0000256" key="4">
    <source>
        <dbReference type="ARBA" id="ARBA00022833"/>
    </source>
</evidence>
<keyword evidence="3 8" id="KW-0547">Nucleotide-binding</keyword>
<dbReference type="GO" id="GO:0046872">
    <property type="term" value="F:metal ion binding"/>
    <property type="evidence" value="ECO:0007669"/>
    <property type="project" value="UniProtKB-KW"/>
</dbReference>
<dbReference type="EMBL" id="MFPV01000014">
    <property type="protein sequence ID" value="OGH62271.1"/>
    <property type="molecule type" value="Genomic_DNA"/>
</dbReference>
<dbReference type="Gene3D" id="1.10.8.60">
    <property type="match status" value="1"/>
</dbReference>
<dbReference type="InterPro" id="IPR027417">
    <property type="entry name" value="P-loop_NTPase"/>
</dbReference>
<accession>A0A1F6LSC1</accession>
<evidence type="ECO:0000313" key="12">
    <source>
        <dbReference type="Proteomes" id="UP000176329"/>
    </source>
</evidence>
<evidence type="ECO:0000256" key="8">
    <source>
        <dbReference type="RuleBase" id="RU364063"/>
    </source>
</evidence>
<reference evidence="11 12" key="1">
    <citation type="journal article" date="2016" name="Nat. Commun.">
        <title>Thousands of microbial genomes shed light on interconnected biogeochemical processes in an aquifer system.</title>
        <authorList>
            <person name="Anantharaman K."/>
            <person name="Brown C.T."/>
            <person name="Hug L.A."/>
            <person name="Sharon I."/>
            <person name="Castelle C.J."/>
            <person name="Probst A.J."/>
            <person name="Thomas B.C."/>
            <person name="Singh A."/>
            <person name="Wilkins M.J."/>
            <person name="Karaoz U."/>
            <person name="Brodie E.L."/>
            <person name="Williams K.H."/>
            <person name="Hubbard S.S."/>
            <person name="Banfield J.F."/>
        </authorList>
    </citation>
    <scope>NUCLEOTIDE SEQUENCE [LARGE SCALE GENOMIC DNA]</scope>
</reference>
<dbReference type="GO" id="GO:0005524">
    <property type="term" value="F:ATP binding"/>
    <property type="evidence" value="ECO:0007669"/>
    <property type="project" value="UniProtKB-KW"/>
</dbReference>
<proteinExistence type="inferred from homology"/>
<evidence type="ECO:0000256" key="6">
    <source>
        <dbReference type="ARBA" id="ARBA00022932"/>
    </source>
</evidence>
<comment type="similarity">
    <text evidence="1 8">Belongs to the DnaX/STICHEL family.</text>
</comment>
<comment type="catalytic activity">
    <reaction evidence="7 8">
        <text>DNA(n) + a 2'-deoxyribonucleoside 5'-triphosphate = DNA(n+1) + diphosphate</text>
        <dbReference type="Rhea" id="RHEA:22508"/>
        <dbReference type="Rhea" id="RHEA-COMP:17339"/>
        <dbReference type="Rhea" id="RHEA-COMP:17340"/>
        <dbReference type="ChEBI" id="CHEBI:33019"/>
        <dbReference type="ChEBI" id="CHEBI:61560"/>
        <dbReference type="ChEBI" id="CHEBI:173112"/>
        <dbReference type="EC" id="2.7.7.7"/>
    </reaction>
</comment>
<dbReference type="Gene3D" id="3.40.50.300">
    <property type="entry name" value="P-loop containing nucleotide triphosphate hydrolases"/>
    <property type="match status" value="1"/>
</dbReference>
<keyword evidence="8" id="KW-0808">Transferase</keyword>
<gene>
    <name evidence="8" type="primary">dnaX</name>
    <name evidence="11" type="ORF">A2848_01830</name>
</gene>
<organism evidence="11 12">
    <name type="scientific">Candidatus Magasanikbacteria bacterium RIFCSPHIGHO2_01_FULL_50_8</name>
    <dbReference type="NCBI Taxonomy" id="1798674"/>
    <lineage>
        <taxon>Bacteria</taxon>
        <taxon>Candidatus Magasanikiibacteriota</taxon>
    </lineage>
</organism>
<comment type="subunit">
    <text evidence="8">DNA polymerase III contains a core (composed of alpha, epsilon and theta chains) that associates with a tau subunit. This core dimerizes to form the POLIII' complex. PolIII' associates with the gamma complex (composed of gamma, delta, delta', psi and chi chains) and with the beta chain to form the complete DNA polymerase III complex.</text>
</comment>
<dbReference type="EC" id="2.7.7.7" evidence="8"/>
<comment type="caution">
    <text evidence="11">The sequence shown here is derived from an EMBL/GenBank/DDBJ whole genome shotgun (WGS) entry which is preliminary data.</text>
</comment>
<dbReference type="PANTHER" id="PTHR11669">
    <property type="entry name" value="REPLICATION FACTOR C / DNA POLYMERASE III GAMMA-TAU SUBUNIT"/>
    <property type="match status" value="1"/>
</dbReference>
<evidence type="ECO:0000256" key="5">
    <source>
        <dbReference type="ARBA" id="ARBA00022840"/>
    </source>
</evidence>
<keyword evidence="6 8" id="KW-0239">DNA-directed DNA polymerase</keyword>
<dbReference type="SUPFAM" id="SSF52540">
    <property type="entry name" value="P-loop containing nucleoside triphosphate hydrolases"/>
    <property type="match status" value="1"/>
</dbReference>
<evidence type="ECO:0000256" key="9">
    <source>
        <dbReference type="SAM" id="MobiDB-lite"/>
    </source>
</evidence>
<dbReference type="Pfam" id="PF13177">
    <property type="entry name" value="DNA_pol3_delta2"/>
    <property type="match status" value="1"/>
</dbReference>
<dbReference type="AlphaFoldDB" id="A0A1F6LSC1"/>
<comment type="function">
    <text evidence="8">DNA polymerase III is a complex, multichain enzyme responsible for most of the replicative synthesis in bacteria. This DNA polymerase also exhibits 3' to 5' exonuclease activity.</text>
</comment>
<keyword evidence="8" id="KW-0548">Nucleotidyltransferase</keyword>
<dbReference type="GO" id="GO:0003887">
    <property type="term" value="F:DNA-directed DNA polymerase activity"/>
    <property type="evidence" value="ECO:0007669"/>
    <property type="project" value="UniProtKB-KW"/>
</dbReference>
<dbReference type="InterPro" id="IPR012763">
    <property type="entry name" value="DNA_pol_III_sug/sutau_N"/>
</dbReference>
<dbReference type="Proteomes" id="UP000176329">
    <property type="component" value="Unassembled WGS sequence"/>
</dbReference>
<feature type="region of interest" description="Disordered" evidence="9">
    <location>
        <begin position="367"/>
        <end position="390"/>
    </location>
</feature>
<feature type="domain" description="AAA+ ATPase" evidence="10">
    <location>
        <begin position="36"/>
        <end position="180"/>
    </location>
</feature>